<evidence type="ECO:0000256" key="7">
    <source>
        <dbReference type="ARBA" id="ARBA00040640"/>
    </source>
</evidence>
<keyword evidence="12" id="KW-1185">Reference proteome</keyword>
<dbReference type="Pfam" id="PF12796">
    <property type="entry name" value="Ank_2"/>
    <property type="match status" value="1"/>
</dbReference>
<dbReference type="Proteomes" id="UP000242188">
    <property type="component" value="Unassembled WGS sequence"/>
</dbReference>
<keyword evidence="5 8" id="KW-0040">ANK repeat</keyword>
<dbReference type="SMART" id="SM00248">
    <property type="entry name" value="ANK"/>
    <property type="match status" value="3"/>
</dbReference>
<evidence type="ECO:0000313" key="11">
    <source>
        <dbReference type="EMBL" id="OWF52710.1"/>
    </source>
</evidence>
<sequence length="212" mass="23448">MPYNYAKATHRLMERTVFVTTKQGSYHIITSDELSFDEGDTLYITDTSNAAWWKGRCNNKTGLIPYNYVEDKLESIDYPLHDAAKRGNITFLEECLTNKVSVNGLDKAGSTPLHWAARGGHMDCLERLLQSGKCEVNAQNKLGDTALHSAAWKGHAQAVKMLLEKGARTDVKNNDDKVPYDLSKDAACSAAIRQAAMPRTLSADYGEEGDSD</sequence>
<keyword evidence="2 9" id="KW-0728">SH3 domain</keyword>
<dbReference type="InterPro" id="IPR036028">
    <property type="entry name" value="SH3-like_dom_sf"/>
</dbReference>
<evidence type="ECO:0000256" key="5">
    <source>
        <dbReference type="ARBA" id="ARBA00023043"/>
    </source>
</evidence>
<dbReference type="Gene3D" id="1.25.40.20">
    <property type="entry name" value="Ankyrin repeat-containing domain"/>
    <property type="match status" value="1"/>
</dbReference>
<dbReference type="InterPro" id="IPR002110">
    <property type="entry name" value="Ankyrin_rpt"/>
</dbReference>
<dbReference type="AlphaFoldDB" id="A0A210QVG1"/>
<evidence type="ECO:0000256" key="6">
    <source>
        <dbReference type="ARBA" id="ARBA00037432"/>
    </source>
</evidence>
<dbReference type="PANTHER" id="PTHR24155">
    <property type="entry name" value="OSTEOCLAST-STIMULATING FACTOR 1"/>
    <property type="match status" value="1"/>
</dbReference>
<feature type="repeat" description="ANK" evidence="8">
    <location>
        <begin position="142"/>
        <end position="174"/>
    </location>
</feature>
<comment type="caution">
    <text evidence="11">The sequence shown here is derived from an EMBL/GenBank/DDBJ whole genome shotgun (WGS) entry which is preliminary data.</text>
</comment>
<feature type="domain" description="SH3" evidence="10">
    <location>
        <begin position="13"/>
        <end position="74"/>
    </location>
</feature>
<name>A0A210QVG1_MIZYE</name>
<dbReference type="PROSITE" id="PS50297">
    <property type="entry name" value="ANK_REP_REGION"/>
    <property type="match status" value="2"/>
</dbReference>
<evidence type="ECO:0000256" key="4">
    <source>
        <dbReference type="ARBA" id="ARBA00022737"/>
    </source>
</evidence>
<organism evidence="11 12">
    <name type="scientific">Mizuhopecten yessoensis</name>
    <name type="common">Japanese scallop</name>
    <name type="synonym">Patinopecten yessoensis</name>
    <dbReference type="NCBI Taxonomy" id="6573"/>
    <lineage>
        <taxon>Eukaryota</taxon>
        <taxon>Metazoa</taxon>
        <taxon>Spiralia</taxon>
        <taxon>Lophotrochozoa</taxon>
        <taxon>Mollusca</taxon>
        <taxon>Bivalvia</taxon>
        <taxon>Autobranchia</taxon>
        <taxon>Pteriomorphia</taxon>
        <taxon>Pectinida</taxon>
        <taxon>Pectinoidea</taxon>
        <taxon>Pectinidae</taxon>
        <taxon>Mizuhopecten</taxon>
    </lineage>
</organism>
<dbReference type="SMART" id="SM00326">
    <property type="entry name" value="SH3"/>
    <property type="match status" value="1"/>
</dbReference>
<evidence type="ECO:0000256" key="1">
    <source>
        <dbReference type="ARBA" id="ARBA00004496"/>
    </source>
</evidence>
<dbReference type="GO" id="GO:0005737">
    <property type="term" value="C:cytoplasm"/>
    <property type="evidence" value="ECO:0007669"/>
    <property type="project" value="UniProtKB-SubCell"/>
</dbReference>
<dbReference type="SUPFAM" id="SSF48403">
    <property type="entry name" value="Ankyrin repeat"/>
    <property type="match status" value="1"/>
</dbReference>
<evidence type="ECO:0000256" key="2">
    <source>
        <dbReference type="ARBA" id="ARBA00022443"/>
    </source>
</evidence>
<dbReference type="OrthoDB" id="207120at2759"/>
<dbReference type="GO" id="GO:0007165">
    <property type="term" value="P:signal transduction"/>
    <property type="evidence" value="ECO:0007669"/>
    <property type="project" value="TreeGrafter"/>
</dbReference>
<proteinExistence type="predicted"/>
<dbReference type="EMBL" id="NEDP02001673">
    <property type="protein sequence ID" value="OWF52710.1"/>
    <property type="molecule type" value="Genomic_DNA"/>
</dbReference>
<dbReference type="PRINTS" id="PR01415">
    <property type="entry name" value="ANKYRIN"/>
</dbReference>
<dbReference type="Pfam" id="PF00018">
    <property type="entry name" value="SH3_1"/>
    <property type="match status" value="1"/>
</dbReference>
<dbReference type="PANTHER" id="PTHR24155:SF10">
    <property type="entry name" value="OSTEOCLAST-STIMULATING FACTOR 1"/>
    <property type="match status" value="1"/>
</dbReference>
<dbReference type="SUPFAM" id="SSF50044">
    <property type="entry name" value="SH3-domain"/>
    <property type="match status" value="1"/>
</dbReference>
<accession>A0A210QVG1</accession>
<protein>
    <recommendedName>
        <fullName evidence="7">Osteoclast-stimulating factor 1</fullName>
    </recommendedName>
</protein>
<evidence type="ECO:0000256" key="9">
    <source>
        <dbReference type="PROSITE-ProRule" id="PRU00192"/>
    </source>
</evidence>
<comment type="function">
    <text evidence="6">Induces bone resorption, acting probably through a signaling cascade which results in the secretion of factor(s) enhancing osteoclast formation and activity.</text>
</comment>
<feature type="repeat" description="ANK" evidence="8">
    <location>
        <begin position="108"/>
        <end position="132"/>
    </location>
</feature>
<dbReference type="InterPro" id="IPR001452">
    <property type="entry name" value="SH3_domain"/>
</dbReference>
<dbReference type="STRING" id="6573.A0A210QVG1"/>
<gene>
    <name evidence="11" type="ORF">KP79_PYT14748</name>
</gene>
<dbReference type="PRINTS" id="PR00452">
    <property type="entry name" value="SH3DOMAIN"/>
</dbReference>
<evidence type="ECO:0000259" key="10">
    <source>
        <dbReference type="PROSITE" id="PS50002"/>
    </source>
</evidence>
<dbReference type="PROSITE" id="PS50088">
    <property type="entry name" value="ANK_REPEAT"/>
    <property type="match status" value="2"/>
</dbReference>
<evidence type="ECO:0000256" key="8">
    <source>
        <dbReference type="PROSITE-ProRule" id="PRU00023"/>
    </source>
</evidence>
<dbReference type="InterPro" id="IPR036770">
    <property type="entry name" value="Ankyrin_rpt-contain_sf"/>
</dbReference>
<reference evidence="11 12" key="1">
    <citation type="journal article" date="2017" name="Nat. Ecol. Evol.">
        <title>Scallop genome provides insights into evolution of bilaterian karyotype and development.</title>
        <authorList>
            <person name="Wang S."/>
            <person name="Zhang J."/>
            <person name="Jiao W."/>
            <person name="Li J."/>
            <person name="Xun X."/>
            <person name="Sun Y."/>
            <person name="Guo X."/>
            <person name="Huan P."/>
            <person name="Dong B."/>
            <person name="Zhang L."/>
            <person name="Hu X."/>
            <person name="Sun X."/>
            <person name="Wang J."/>
            <person name="Zhao C."/>
            <person name="Wang Y."/>
            <person name="Wang D."/>
            <person name="Huang X."/>
            <person name="Wang R."/>
            <person name="Lv J."/>
            <person name="Li Y."/>
            <person name="Zhang Z."/>
            <person name="Liu B."/>
            <person name="Lu W."/>
            <person name="Hui Y."/>
            <person name="Liang J."/>
            <person name="Zhou Z."/>
            <person name="Hou R."/>
            <person name="Li X."/>
            <person name="Liu Y."/>
            <person name="Li H."/>
            <person name="Ning X."/>
            <person name="Lin Y."/>
            <person name="Zhao L."/>
            <person name="Xing Q."/>
            <person name="Dou J."/>
            <person name="Li Y."/>
            <person name="Mao J."/>
            <person name="Guo H."/>
            <person name="Dou H."/>
            <person name="Li T."/>
            <person name="Mu C."/>
            <person name="Jiang W."/>
            <person name="Fu Q."/>
            <person name="Fu X."/>
            <person name="Miao Y."/>
            <person name="Liu J."/>
            <person name="Yu Q."/>
            <person name="Li R."/>
            <person name="Liao H."/>
            <person name="Li X."/>
            <person name="Kong Y."/>
            <person name="Jiang Z."/>
            <person name="Chourrout D."/>
            <person name="Li R."/>
            <person name="Bao Z."/>
        </authorList>
    </citation>
    <scope>NUCLEOTIDE SEQUENCE [LARGE SCALE GENOMIC DNA]</scope>
    <source>
        <strain evidence="11 12">PY_sf001</strain>
    </source>
</reference>
<comment type="subcellular location">
    <subcellularLocation>
        <location evidence="1">Cytoplasm</location>
    </subcellularLocation>
</comment>
<evidence type="ECO:0000313" key="12">
    <source>
        <dbReference type="Proteomes" id="UP000242188"/>
    </source>
</evidence>
<dbReference type="PROSITE" id="PS50002">
    <property type="entry name" value="SH3"/>
    <property type="match status" value="1"/>
</dbReference>
<keyword evidence="4" id="KW-0677">Repeat</keyword>
<evidence type="ECO:0000256" key="3">
    <source>
        <dbReference type="ARBA" id="ARBA00022490"/>
    </source>
</evidence>
<keyword evidence="3" id="KW-0963">Cytoplasm</keyword>
<dbReference type="Gene3D" id="2.30.30.40">
    <property type="entry name" value="SH3 Domains"/>
    <property type="match status" value="1"/>
</dbReference>